<evidence type="ECO:0000256" key="1">
    <source>
        <dbReference type="ARBA" id="ARBA00022729"/>
    </source>
</evidence>
<dbReference type="InterPro" id="IPR010854">
    <property type="entry name" value="YdgH/BhsA/McbA-like_dom"/>
</dbReference>
<dbReference type="EMBL" id="CP024770">
    <property type="protein sequence ID" value="QGY32435.1"/>
    <property type="molecule type" value="Genomic_DNA"/>
</dbReference>
<dbReference type="Pfam" id="PF07338">
    <property type="entry name" value="YdgH_BhsA-like"/>
    <property type="match status" value="1"/>
</dbReference>
<evidence type="ECO:0000259" key="3">
    <source>
        <dbReference type="Pfam" id="PF07338"/>
    </source>
</evidence>
<evidence type="ECO:0000313" key="4">
    <source>
        <dbReference type="EMBL" id="QGY32435.1"/>
    </source>
</evidence>
<dbReference type="Gene3D" id="3.30.1660.10">
    <property type="entry name" value="Flavin-binding protein dodecin"/>
    <property type="match status" value="1"/>
</dbReference>
<dbReference type="Proteomes" id="UP000502005">
    <property type="component" value="Plasmid pNE1B"/>
</dbReference>
<feature type="chain" id="PRO_5025530069" description="YdgH/BhsA/McbA-like domain-containing protein" evidence="2">
    <location>
        <begin position="22"/>
        <end position="82"/>
    </location>
</feature>
<protein>
    <recommendedName>
        <fullName evidence="3">YdgH/BhsA/McbA-like domain-containing protein</fullName>
    </recommendedName>
</protein>
<dbReference type="InterPro" id="IPR036275">
    <property type="entry name" value="YdgH-like_sf"/>
</dbReference>
<dbReference type="AlphaFoldDB" id="A0A6B9GG21"/>
<evidence type="ECO:0000256" key="2">
    <source>
        <dbReference type="SAM" id="SignalP"/>
    </source>
</evidence>
<name>A0A6B9GG21_PANCY</name>
<reference evidence="4 5" key="1">
    <citation type="submission" date="2017-11" db="EMBL/GenBank/DDBJ databases">
        <title>Genome sequence of Pantoea cypripedii NE1.</title>
        <authorList>
            <person name="Nascimento F.X."/>
        </authorList>
    </citation>
    <scope>NUCLEOTIDE SEQUENCE [LARGE SCALE GENOMIC DNA]</scope>
    <source>
        <strain evidence="4 5">NE1</strain>
        <plasmid evidence="5">pne1b</plasmid>
    </source>
</reference>
<evidence type="ECO:0000313" key="5">
    <source>
        <dbReference type="Proteomes" id="UP000502005"/>
    </source>
</evidence>
<gene>
    <name evidence="4" type="ORF">CUN67_26025</name>
</gene>
<organism evidence="4 5">
    <name type="scientific">Pantoea cypripedii</name>
    <name type="common">Pectobacterium cypripedii</name>
    <name type="synonym">Erwinia cypripedii</name>
    <dbReference type="NCBI Taxonomy" id="55209"/>
    <lineage>
        <taxon>Bacteria</taxon>
        <taxon>Pseudomonadati</taxon>
        <taxon>Pseudomonadota</taxon>
        <taxon>Gammaproteobacteria</taxon>
        <taxon>Enterobacterales</taxon>
        <taxon>Erwiniaceae</taxon>
        <taxon>Pantoea</taxon>
    </lineage>
</organism>
<keyword evidence="1 2" id="KW-0732">Signal</keyword>
<feature type="signal peptide" evidence="2">
    <location>
        <begin position="1"/>
        <end position="21"/>
    </location>
</feature>
<accession>A0A6B9GG21</accession>
<keyword evidence="4" id="KW-0614">Plasmid</keyword>
<sequence>MLSKLTVLFTLLSSFSLPAMAAKNSDISAASQEKGVVSVSGASTLEELTQALARKAAAAGASDYRITSAGGKNKLYGTAVIY</sequence>
<proteinExistence type="predicted"/>
<dbReference type="SUPFAM" id="SSF159871">
    <property type="entry name" value="YdgH-like"/>
    <property type="match status" value="1"/>
</dbReference>
<dbReference type="InterPro" id="IPR025543">
    <property type="entry name" value="Dodecin-like"/>
</dbReference>
<feature type="domain" description="YdgH/BhsA/McbA-like" evidence="3">
    <location>
        <begin position="32"/>
        <end position="82"/>
    </location>
</feature>
<geneLocation type="plasmid" evidence="5">
    <name>pne1b</name>
</geneLocation>